<dbReference type="GO" id="GO:0005886">
    <property type="term" value="C:plasma membrane"/>
    <property type="evidence" value="ECO:0007669"/>
    <property type="project" value="TreeGrafter"/>
</dbReference>
<evidence type="ECO:0000313" key="12">
    <source>
        <dbReference type="EMBL" id="WFD02198.1"/>
    </source>
</evidence>
<dbReference type="AlphaFoldDB" id="A0AAF0DX53"/>
<dbReference type="GO" id="GO:0005789">
    <property type="term" value="C:endoplasmic reticulum membrane"/>
    <property type="evidence" value="ECO:0007669"/>
    <property type="project" value="TreeGrafter"/>
</dbReference>
<accession>A0AAF0DX53</accession>
<name>A0AAF0DX53_9BASI</name>
<dbReference type="Pfam" id="PF03935">
    <property type="entry name" value="SKN1_KRE6_Sbg1"/>
    <property type="match status" value="1"/>
</dbReference>
<dbReference type="EMBL" id="CP119934">
    <property type="protein sequence ID" value="WFD02198.1"/>
    <property type="molecule type" value="Genomic_DNA"/>
</dbReference>
<evidence type="ECO:0000313" key="13">
    <source>
        <dbReference type="Proteomes" id="UP001214603"/>
    </source>
</evidence>
<organism evidence="12 13">
    <name type="scientific">Malassezia obtusa</name>
    <dbReference type="NCBI Taxonomy" id="76774"/>
    <lineage>
        <taxon>Eukaryota</taxon>
        <taxon>Fungi</taxon>
        <taxon>Dikarya</taxon>
        <taxon>Basidiomycota</taxon>
        <taxon>Ustilaginomycotina</taxon>
        <taxon>Malasseziomycetes</taxon>
        <taxon>Malasseziales</taxon>
        <taxon>Malasseziaceae</taxon>
        <taxon>Malassezia</taxon>
    </lineage>
</organism>
<dbReference type="GO" id="GO:0006078">
    <property type="term" value="P:(1-&gt;6)-beta-D-glucan biosynthetic process"/>
    <property type="evidence" value="ECO:0007669"/>
    <property type="project" value="TreeGrafter"/>
</dbReference>
<evidence type="ECO:0000256" key="2">
    <source>
        <dbReference type="ARBA" id="ARBA00010962"/>
    </source>
</evidence>
<dbReference type="Gene3D" id="2.60.120.200">
    <property type="match status" value="2"/>
</dbReference>
<dbReference type="CDD" id="cd02180">
    <property type="entry name" value="GH16_fungal_KRE6_glucanase"/>
    <property type="match status" value="1"/>
</dbReference>
<evidence type="ECO:0000256" key="3">
    <source>
        <dbReference type="ARBA" id="ARBA00022692"/>
    </source>
</evidence>
<evidence type="ECO:0000256" key="4">
    <source>
        <dbReference type="ARBA" id="ARBA00022968"/>
    </source>
</evidence>
<reference evidence="12" key="1">
    <citation type="submission" date="2023-03" db="EMBL/GenBank/DDBJ databases">
        <title>Mating type loci evolution in Malassezia.</title>
        <authorList>
            <person name="Coelho M.A."/>
        </authorList>
    </citation>
    <scope>NUCLEOTIDE SEQUENCE</scope>
    <source>
        <strain evidence="12">CBS 7876</strain>
    </source>
</reference>
<sequence>MDSGNILSNYGVQRGSDSELDLIDSYEHGNPSRPTSIVPGDTHSITDSIVDDYGRASRMSSVLSYTSGVHKRQPHLVGPHTPEAKSQLRRNESLRNADMTDHTSLTDMYGGLYGSHDEPTASPARMQRFRNYAPAVGEMSEPDHSVVSFPDQSTDQFILPPDYQSQVFMGDTLDQIEGGDRDWDERKPKPKDHLSVRGCANMSTIVLLVLAVLMLFLGYPILRVIRTEQENRARALALGRDPDGPIQMNNASNLRTSLIDPQTPKDAYNRTRFRDGKPMVLVFSDEFNEEGRSFYPGEDPFWQAEDLHYWQTQNYEWYDPETIKTEGGQLVIKLSEKPEHALNFRGGLVTSWNKFCFTGGYIEVKLQLPGRHNASGLWPAAWTMGNLGRAGYGASTEGLWPYSYDSCDVGTMPNQTYLQSQGGGPVAADTSGHYVDQYGPTLSMLPGQRLSRCTCPNADHPGPKHADGTWVGRSAPEIDIIEAAANNGPEEHGQVSMSLQVAPFDEAYNISHAGYHLYDEKLSGHNATFNDYTGSALQQAVSTKVNTTTAAYQMTEGKYDTYGYEYEPGGGEDAYITWTVSSKPVVTLNSSAIGPNKATEIGQRLIPVEPMYILFNLGIASSFAWVNWDVISKDFPSIMRIDYVRVWQEPDKIKTSCSPPDYPTKEYIERHKEAYYNNKLTSWVKPKEEGGYDHPFPGNMLMGQC</sequence>
<dbReference type="InterPro" id="IPR000757">
    <property type="entry name" value="Beta-glucanase-like"/>
</dbReference>
<dbReference type="GO" id="GO:0031505">
    <property type="term" value="P:fungal-type cell wall organization"/>
    <property type="evidence" value="ECO:0007669"/>
    <property type="project" value="TreeGrafter"/>
</dbReference>
<evidence type="ECO:0000256" key="6">
    <source>
        <dbReference type="ARBA" id="ARBA00023136"/>
    </source>
</evidence>
<protein>
    <recommendedName>
        <fullName evidence="11">GH16 domain-containing protein</fullName>
    </recommendedName>
</protein>
<keyword evidence="7" id="KW-0325">Glycoprotein</keyword>
<dbReference type="PANTHER" id="PTHR31361:SF1">
    <property type="entry name" value="BETA-GLUCAN SYNTHESIS-ASSOCIATED PROTEIN KRE6-RELATED"/>
    <property type="match status" value="1"/>
</dbReference>
<feature type="transmembrane region" description="Helical" evidence="10">
    <location>
        <begin position="199"/>
        <end position="222"/>
    </location>
</feature>
<evidence type="ECO:0000256" key="7">
    <source>
        <dbReference type="ARBA" id="ARBA00023180"/>
    </source>
</evidence>
<comment type="subcellular location">
    <subcellularLocation>
        <location evidence="1">Membrane</location>
        <topology evidence="1">Single-pass type II membrane protein</topology>
    </subcellularLocation>
</comment>
<dbReference type="PROSITE" id="PS51762">
    <property type="entry name" value="GH16_2"/>
    <property type="match status" value="1"/>
</dbReference>
<gene>
    <name evidence="12" type="ORF">MOBT1_000879</name>
</gene>
<dbReference type="FunFam" id="2.60.120.200:FF:000135">
    <property type="entry name" value="Related to KRE6-glucan synthase subunit"/>
    <property type="match status" value="1"/>
</dbReference>
<dbReference type="GO" id="GO:0015926">
    <property type="term" value="F:glucosidase activity"/>
    <property type="evidence" value="ECO:0007669"/>
    <property type="project" value="TreeGrafter"/>
</dbReference>
<dbReference type="InterPro" id="IPR013320">
    <property type="entry name" value="ConA-like_dom_sf"/>
</dbReference>
<feature type="compositionally biased region" description="Basic and acidic residues" evidence="9">
    <location>
        <begin position="89"/>
        <end position="101"/>
    </location>
</feature>
<feature type="domain" description="GH16" evidence="11">
    <location>
        <begin position="258"/>
        <end position="652"/>
    </location>
</feature>
<feature type="region of interest" description="Disordered" evidence="9">
    <location>
        <begin position="68"/>
        <end position="123"/>
    </location>
</feature>
<keyword evidence="13" id="KW-1185">Reference proteome</keyword>
<keyword evidence="8" id="KW-0961">Cell wall biogenesis/degradation</keyword>
<proteinExistence type="inferred from homology"/>
<comment type="similarity">
    <text evidence="2">Belongs to the SKN1/KRE6 family.</text>
</comment>
<keyword evidence="4" id="KW-0735">Signal-anchor</keyword>
<evidence type="ECO:0000256" key="5">
    <source>
        <dbReference type="ARBA" id="ARBA00022989"/>
    </source>
</evidence>
<keyword evidence="6 10" id="KW-0472">Membrane</keyword>
<keyword evidence="5 10" id="KW-1133">Transmembrane helix</keyword>
<dbReference type="PANTHER" id="PTHR31361">
    <property type="entry name" value="BETA-GLUCAN SYNTHESIS-ASSOCIATED PROTEIN KRE6-RELATED"/>
    <property type="match status" value="1"/>
</dbReference>
<evidence type="ECO:0000256" key="1">
    <source>
        <dbReference type="ARBA" id="ARBA00004606"/>
    </source>
</evidence>
<feature type="compositionally biased region" description="Polar residues" evidence="9">
    <location>
        <begin position="1"/>
        <end position="11"/>
    </location>
</feature>
<evidence type="ECO:0000256" key="10">
    <source>
        <dbReference type="SAM" id="Phobius"/>
    </source>
</evidence>
<evidence type="ECO:0000256" key="8">
    <source>
        <dbReference type="ARBA" id="ARBA00023316"/>
    </source>
</evidence>
<evidence type="ECO:0000256" key="9">
    <source>
        <dbReference type="SAM" id="MobiDB-lite"/>
    </source>
</evidence>
<dbReference type="InterPro" id="IPR005629">
    <property type="entry name" value="Skn1/Kre6/Sbg1"/>
</dbReference>
<keyword evidence="3 10" id="KW-0812">Transmembrane</keyword>
<dbReference type="Proteomes" id="UP001214603">
    <property type="component" value="Chromosome 1"/>
</dbReference>
<evidence type="ECO:0000259" key="11">
    <source>
        <dbReference type="PROSITE" id="PS51762"/>
    </source>
</evidence>
<dbReference type="SUPFAM" id="SSF49899">
    <property type="entry name" value="Concanavalin A-like lectins/glucanases"/>
    <property type="match status" value="1"/>
</dbReference>
<feature type="region of interest" description="Disordered" evidence="9">
    <location>
        <begin position="1"/>
        <end position="44"/>
    </location>
</feature>